<dbReference type="PANTHER" id="PTHR23502">
    <property type="entry name" value="MAJOR FACILITATOR SUPERFAMILY"/>
    <property type="match status" value="1"/>
</dbReference>
<evidence type="ECO:0000256" key="6">
    <source>
        <dbReference type="ARBA" id="ARBA00023136"/>
    </source>
</evidence>
<gene>
    <name evidence="12" type="ORF">CEP52_002131</name>
</gene>
<evidence type="ECO:0000259" key="11">
    <source>
        <dbReference type="PROSITE" id="PS50850"/>
    </source>
</evidence>
<comment type="caution">
    <text evidence="12">The sequence shown here is derived from an EMBL/GenBank/DDBJ whole genome shotgun (WGS) entry which is preliminary data.</text>
</comment>
<dbReference type="SUPFAM" id="SSF103473">
    <property type="entry name" value="MFS general substrate transporter"/>
    <property type="match status" value="1"/>
</dbReference>
<comment type="similarity">
    <text evidence="8">Belongs to the major facilitator superfamily. DHA1 family. Polyamines/proton antiporter (TC 2.A.1.2.16) subfamily.</text>
</comment>
<evidence type="ECO:0000256" key="9">
    <source>
        <dbReference type="SAM" id="MobiDB-lite"/>
    </source>
</evidence>
<evidence type="ECO:0000256" key="8">
    <source>
        <dbReference type="ARBA" id="ARBA00038459"/>
    </source>
</evidence>
<keyword evidence="5 10" id="KW-1133">Transmembrane helix</keyword>
<evidence type="ECO:0000313" key="12">
    <source>
        <dbReference type="EMBL" id="RSM13099.1"/>
    </source>
</evidence>
<protein>
    <recommendedName>
        <fullName evidence="11">Major facilitator superfamily (MFS) profile domain-containing protein</fullName>
    </recommendedName>
</protein>
<feature type="transmembrane region" description="Helical" evidence="10">
    <location>
        <begin position="71"/>
        <end position="90"/>
    </location>
</feature>
<evidence type="ECO:0000256" key="1">
    <source>
        <dbReference type="ARBA" id="ARBA00004651"/>
    </source>
</evidence>
<accession>A0A428UFN1</accession>
<proteinExistence type="inferred from homology"/>
<feature type="domain" description="Major facilitator superfamily (MFS) profile" evidence="11">
    <location>
        <begin position="32"/>
        <end position="299"/>
    </location>
</feature>
<comment type="subcellular location">
    <subcellularLocation>
        <location evidence="1">Cell membrane</location>
        <topology evidence="1">Multi-pass membrane protein</topology>
    </subcellularLocation>
</comment>
<feature type="transmembrane region" description="Helical" evidence="10">
    <location>
        <begin position="230"/>
        <end position="252"/>
    </location>
</feature>
<feature type="region of interest" description="Disordered" evidence="9">
    <location>
        <begin position="1"/>
        <end position="22"/>
    </location>
</feature>
<feature type="transmembrane region" description="Helical" evidence="10">
    <location>
        <begin position="31"/>
        <end position="51"/>
    </location>
</feature>
<feature type="transmembrane region" description="Helical" evidence="10">
    <location>
        <begin position="200"/>
        <end position="223"/>
    </location>
</feature>
<evidence type="ECO:0000256" key="3">
    <source>
        <dbReference type="ARBA" id="ARBA00022475"/>
    </source>
</evidence>
<organism evidence="12 13">
    <name type="scientific">Fusarium oligoseptatum</name>
    <dbReference type="NCBI Taxonomy" id="2604345"/>
    <lineage>
        <taxon>Eukaryota</taxon>
        <taxon>Fungi</taxon>
        <taxon>Dikarya</taxon>
        <taxon>Ascomycota</taxon>
        <taxon>Pezizomycotina</taxon>
        <taxon>Sordariomycetes</taxon>
        <taxon>Hypocreomycetidae</taxon>
        <taxon>Hypocreales</taxon>
        <taxon>Nectriaceae</taxon>
        <taxon>Fusarium</taxon>
        <taxon>Fusarium solani species complex</taxon>
    </lineage>
</organism>
<dbReference type="PROSITE" id="PS50850">
    <property type="entry name" value="MFS"/>
    <property type="match status" value="1"/>
</dbReference>
<sequence length="299" mass="32495">MTDSEKQQDDVLPWDQDPDNPQNWSKLKKTVNLGIVSMLAFITPLESSVIVPGVPLLKDDFHETRRPVTSLVVSIFVLGFAFGPLLLSPLSELYGRRLLFNISNLVTFGFSIGSALAPNIASFIVFRFIAGSFGAGPMNIGGGSIADQVALGKRGFVMSIFFTGIFLGPVIGYRLLPIVLGIPLLPVGLFVYGWTAQYKVHWIVPIIFTGFTGAGLIFSFIYMVDAFTTYAASALVATSVVRSIVGGCLPIAGLPLYSALGYGWGNSLLGFIAMVVSIAPLLFWRYGEMLRNKYDIKFD</sequence>
<keyword evidence="13" id="KW-1185">Reference proteome</keyword>
<dbReference type="Gene3D" id="1.20.1720.10">
    <property type="entry name" value="Multidrug resistance protein D"/>
    <property type="match status" value="1"/>
</dbReference>
<feature type="transmembrane region" description="Helical" evidence="10">
    <location>
        <begin position="264"/>
        <end position="284"/>
    </location>
</feature>
<dbReference type="InterPro" id="IPR005829">
    <property type="entry name" value="Sugar_transporter_CS"/>
</dbReference>
<dbReference type="GO" id="GO:0042908">
    <property type="term" value="P:xenobiotic transport"/>
    <property type="evidence" value="ECO:0007669"/>
    <property type="project" value="UniProtKB-ARBA"/>
</dbReference>
<dbReference type="Proteomes" id="UP000287144">
    <property type="component" value="Unassembled WGS sequence"/>
</dbReference>
<dbReference type="Pfam" id="PF07690">
    <property type="entry name" value="MFS_1"/>
    <property type="match status" value="1"/>
</dbReference>
<evidence type="ECO:0000256" key="5">
    <source>
        <dbReference type="ARBA" id="ARBA00022989"/>
    </source>
</evidence>
<keyword evidence="7" id="KW-0325">Glycoprotein</keyword>
<dbReference type="InterPro" id="IPR011701">
    <property type="entry name" value="MFS"/>
</dbReference>
<keyword evidence="6 10" id="KW-0472">Membrane</keyword>
<dbReference type="PANTHER" id="PTHR23502:SF186">
    <property type="entry name" value="MAJOR FACILITATOR SUPERFAMILY (MFS) PROFILE DOMAIN-CONTAINING PROTEIN"/>
    <property type="match status" value="1"/>
</dbReference>
<name>A0A428UFN1_9HYPO</name>
<keyword evidence="3" id="KW-1003">Cell membrane</keyword>
<dbReference type="InterPro" id="IPR036259">
    <property type="entry name" value="MFS_trans_sf"/>
</dbReference>
<keyword evidence="4 10" id="KW-0812">Transmembrane</keyword>
<feature type="transmembrane region" description="Helical" evidence="10">
    <location>
        <begin position="102"/>
        <end position="130"/>
    </location>
</feature>
<keyword evidence="2" id="KW-0813">Transport</keyword>
<dbReference type="InterPro" id="IPR020846">
    <property type="entry name" value="MFS_dom"/>
</dbReference>
<dbReference type="GO" id="GO:0005886">
    <property type="term" value="C:plasma membrane"/>
    <property type="evidence" value="ECO:0007669"/>
    <property type="project" value="UniProtKB-SubCell"/>
</dbReference>
<dbReference type="PROSITE" id="PS00216">
    <property type="entry name" value="SUGAR_TRANSPORT_1"/>
    <property type="match status" value="1"/>
</dbReference>
<reference evidence="12 13" key="1">
    <citation type="submission" date="2017-06" db="EMBL/GenBank/DDBJ databases">
        <title>Comparative genomic analysis of Ambrosia Fusariam Clade fungi.</title>
        <authorList>
            <person name="Stajich J.E."/>
            <person name="Carrillo J."/>
            <person name="Kijimoto T."/>
            <person name="Eskalen A."/>
            <person name="O'Donnell K."/>
            <person name="Kasson M."/>
        </authorList>
    </citation>
    <scope>NUCLEOTIDE SEQUENCE [LARGE SCALE GENOMIC DNA]</scope>
    <source>
        <strain evidence="12 13">NRRL62579</strain>
    </source>
</reference>
<dbReference type="GO" id="GO:0140115">
    <property type="term" value="P:export across plasma membrane"/>
    <property type="evidence" value="ECO:0007669"/>
    <property type="project" value="UniProtKB-ARBA"/>
</dbReference>
<evidence type="ECO:0000256" key="7">
    <source>
        <dbReference type="ARBA" id="ARBA00023180"/>
    </source>
</evidence>
<dbReference type="AlphaFoldDB" id="A0A428UFN1"/>
<dbReference type="STRING" id="1325735.A0A428UFN1"/>
<dbReference type="GO" id="GO:0022857">
    <property type="term" value="F:transmembrane transporter activity"/>
    <property type="evidence" value="ECO:0007669"/>
    <property type="project" value="InterPro"/>
</dbReference>
<evidence type="ECO:0000313" key="13">
    <source>
        <dbReference type="Proteomes" id="UP000287144"/>
    </source>
</evidence>
<evidence type="ECO:0000256" key="4">
    <source>
        <dbReference type="ARBA" id="ARBA00022692"/>
    </source>
</evidence>
<evidence type="ECO:0000256" key="2">
    <source>
        <dbReference type="ARBA" id="ARBA00022448"/>
    </source>
</evidence>
<evidence type="ECO:0000256" key="10">
    <source>
        <dbReference type="SAM" id="Phobius"/>
    </source>
</evidence>
<dbReference type="EMBL" id="NKCK01000011">
    <property type="protein sequence ID" value="RSM13099.1"/>
    <property type="molecule type" value="Genomic_DNA"/>
</dbReference>